<name>A0A196SC30_BLAHN</name>
<comment type="caution">
    <text evidence="5">The sequence shown here is derived from an EMBL/GenBank/DDBJ whole genome shotgun (WGS) entry which is preliminary data.</text>
</comment>
<dbReference type="CDD" id="cd01428">
    <property type="entry name" value="ADK"/>
    <property type="match status" value="1"/>
</dbReference>
<keyword evidence="5" id="KW-0969">Cilium</keyword>
<dbReference type="GO" id="GO:0006139">
    <property type="term" value="P:nucleobase-containing compound metabolic process"/>
    <property type="evidence" value="ECO:0007669"/>
    <property type="project" value="InterPro"/>
</dbReference>
<reference evidence="5 6" key="1">
    <citation type="submission" date="2016-05" db="EMBL/GenBank/DDBJ databases">
        <title>Nuclear genome of Blastocystis sp. subtype 1 NandII.</title>
        <authorList>
            <person name="Gentekaki E."/>
            <person name="Curtis B."/>
            <person name="Stairs C."/>
            <person name="Eme L."/>
            <person name="Herman E."/>
            <person name="Klimes V."/>
            <person name="Arias M.C."/>
            <person name="Elias M."/>
            <person name="Hilliou F."/>
            <person name="Klute M."/>
            <person name="Malik S.-B."/>
            <person name="Pightling A."/>
            <person name="Rachubinski R."/>
            <person name="Salas D."/>
            <person name="Schlacht A."/>
            <person name="Suga H."/>
            <person name="Archibald J."/>
            <person name="Ball S.G."/>
            <person name="Clark G."/>
            <person name="Dacks J."/>
            <person name="Van Der Giezen M."/>
            <person name="Tsaousis A."/>
            <person name="Roger A."/>
        </authorList>
    </citation>
    <scope>NUCLEOTIDE SEQUENCE [LARGE SCALE GENOMIC DNA]</scope>
    <source>
        <strain evidence="6">ATCC 50177 / NandII</strain>
    </source>
</reference>
<evidence type="ECO:0000313" key="5">
    <source>
        <dbReference type="EMBL" id="OAO13672.1"/>
    </source>
</evidence>
<comment type="similarity">
    <text evidence="4">Belongs to the adenylate kinase family.</text>
</comment>
<keyword evidence="3 4" id="KW-0418">Kinase</keyword>
<dbReference type="InterPro" id="IPR000850">
    <property type="entry name" value="Adenylat/UMP-CMP_kin"/>
</dbReference>
<dbReference type="PROSITE" id="PS00113">
    <property type="entry name" value="ADENYLATE_KINASE"/>
    <property type="match status" value="1"/>
</dbReference>
<dbReference type="GO" id="GO:0005524">
    <property type="term" value="F:ATP binding"/>
    <property type="evidence" value="ECO:0007669"/>
    <property type="project" value="InterPro"/>
</dbReference>
<sequence>MLAARSISALNRAASTFTRGFAATNNVIFVLGAPGSGKGKHSDHLVKKFGGDHVSTVKTPGKYTEMIKKHMDEGTLVPTDVTMELIKDRVLRSTNGVLLLDGYPRNMSNYNLWCDVMKDSCKVIGCLLYQCSYEFLEKRLIARGKDTGRSDDNLDVIKRRFYSYEHETKEVLDKLHEQYPIREVCTEPPFEEAFKDSIKGYTDICKQAGLM</sequence>
<accession>A0A196SC30</accession>
<dbReference type="GO" id="GO:0019205">
    <property type="term" value="F:nucleobase-containing compound kinase activity"/>
    <property type="evidence" value="ECO:0007669"/>
    <property type="project" value="InterPro"/>
</dbReference>
<gene>
    <name evidence="5" type="ORF">AV274_4647</name>
</gene>
<keyword evidence="1 4" id="KW-0808">Transferase</keyword>
<dbReference type="PANTHER" id="PTHR23359">
    <property type="entry name" value="NUCLEOTIDE KINASE"/>
    <property type="match status" value="1"/>
</dbReference>
<dbReference type="EMBL" id="LXWW01000346">
    <property type="protein sequence ID" value="OAO13672.1"/>
    <property type="molecule type" value="Genomic_DNA"/>
</dbReference>
<keyword evidence="5" id="KW-0282">Flagellum</keyword>
<evidence type="ECO:0000256" key="1">
    <source>
        <dbReference type="ARBA" id="ARBA00022679"/>
    </source>
</evidence>
<protein>
    <submittedName>
        <fullName evidence="5">Flagellar adenylate kinase</fullName>
    </submittedName>
</protein>
<evidence type="ECO:0000256" key="4">
    <source>
        <dbReference type="RuleBase" id="RU003330"/>
    </source>
</evidence>
<dbReference type="PRINTS" id="PR00094">
    <property type="entry name" value="ADENYLTKNASE"/>
</dbReference>
<dbReference type="SUPFAM" id="SSF52540">
    <property type="entry name" value="P-loop containing nucleoside triphosphate hydrolases"/>
    <property type="match status" value="1"/>
</dbReference>
<keyword evidence="5" id="KW-0966">Cell projection</keyword>
<dbReference type="Pfam" id="PF00406">
    <property type="entry name" value="ADK"/>
    <property type="match status" value="1"/>
</dbReference>
<evidence type="ECO:0000256" key="3">
    <source>
        <dbReference type="ARBA" id="ARBA00022777"/>
    </source>
</evidence>
<evidence type="ECO:0000256" key="2">
    <source>
        <dbReference type="ARBA" id="ARBA00022741"/>
    </source>
</evidence>
<dbReference type="Proteomes" id="UP000078348">
    <property type="component" value="Unassembled WGS sequence"/>
</dbReference>
<dbReference type="InterPro" id="IPR027417">
    <property type="entry name" value="P-loop_NTPase"/>
</dbReference>
<dbReference type="HAMAP" id="MF_00235">
    <property type="entry name" value="Adenylate_kinase_Adk"/>
    <property type="match status" value="1"/>
</dbReference>
<dbReference type="OrthoDB" id="442176at2759"/>
<evidence type="ECO:0000313" key="6">
    <source>
        <dbReference type="Proteomes" id="UP000078348"/>
    </source>
</evidence>
<dbReference type="STRING" id="478820.A0A196SC30"/>
<organism evidence="5 6">
    <name type="scientific">Blastocystis sp. subtype 1 (strain ATCC 50177 / NandII)</name>
    <dbReference type="NCBI Taxonomy" id="478820"/>
    <lineage>
        <taxon>Eukaryota</taxon>
        <taxon>Sar</taxon>
        <taxon>Stramenopiles</taxon>
        <taxon>Bigyra</taxon>
        <taxon>Opalozoa</taxon>
        <taxon>Opalinata</taxon>
        <taxon>Blastocystidae</taxon>
        <taxon>Blastocystis</taxon>
    </lineage>
</organism>
<dbReference type="Gene3D" id="3.40.50.300">
    <property type="entry name" value="P-loop containing nucleotide triphosphate hydrolases"/>
    <property type="match status" value="1"/>
</dbReference>
<dbReference type="InterPro" id="IPR033690">
    <property type="entry name" value="Adenylat_kinase_CS"/>
</dbReference>
<keyword evidence="6" id="KW-1185">Reference proteome</keyword>
<proteinExistence type="inferred from homology"/>
<dbReference type="AlphaFoldDB" id="A0A196SC30"/>
<keyword evidence="2" id="KW-0547">Nucleotide-binding</keyword>